<keyword evidence="4" id="KW-1185">Reference proteome</keyword>
<accession>A0A1W1UA69</accession>
<organism evidence="3 4">
    <name type="scientific">Deinococcus hopiensis KR-140</name>
    <dbReference type="NCBI Taxonomy" id="695939"/>
    <lineage>
        <taxon>Bacteria</taxon>
        <taxon>Thermotogati</taxon>
        <taxon>Deinococcota</taxon>
        <taxon>Deinococci</taxon>
        <taxon>Deinococcales</taxon>
        <taxon>Deinococcaceae</taxon>
        <taxon>Deinococcus</taxon>
    </lineage>
</organism>
<feature type="transmembrane region" description="Helical" evidence="1">
    <location>
        <begin position="42"/>
        <end position="70"/>
    </location>
</feature>
<evidence type="ECO:0000256" key="1">
    <source>
        <dbReference type="SAM" id="Phobius"/>
    </source>
</evidence>
<dbReference type="OrthoDB" id="58875at2"/>
<evidence type="ECO:0000256" key="2">
    <source>
        <dbReference type="SAM" id="SignalP"/>
    </source>
</evidence>
<dbReference type="STRING" id="695939.SAMN00790413_04010"/>
<dbReference type="RefSeq" id="WP_084045050.1">
    <property type="nucleotide sequence ID" value="NZ_FWWU01000001.1"/>
</dbReference>
<evidence type="ECO:0000313" key="3">
    <source>
        <dbReference type="EMBL" id="SMB77930.1"/>
    </source>
</evidence>
<proteinExistence type="predicted"/>
<feature type="transmembrane region" description="Helical" evidence="1">
    <location>
        <begin position="231"/>
        <end position="256"/>
    </location>
</feature>
<evidence type="ECO:0008006" key="5">
    <source>
        <dbReference type="Google" id="ProtNLM"/>
    </source>
</evidence>
<feature type="transmembrane region" description="Helical" evidence="1">
    <location>
        <begin position="349"/>
        <end position="375"/>
    </location>
</feature>
<name>A0A1W1UA69_9DEIO</name>
<dbReference type="EMBL" id="FWWU01000001">
    <property type="protein sequence ID" value="SMB77930.1"/>
    <property type="molecule type" value="Genomic_DNA"/>
</dbReference>
<evidence type="ECO:0000313" key="4">
    <source>
        <dbReference type="Proteomes" id="UP000192582"/>
    </source>
</evidence>
<keyword evidence="2" id="KW-0732">Signal</keyword>
<sequence>MKLFVLLILLAFSGQAGAIDWAANIDLLAGSPVQWLATMNKLMAGSGIYSGVYAAASGVAVAGFFIRLWAELGKGSNSGMRGVIVQGIGVAMMLSAVGPINAALASSWTATYNGANAKFAGSLNDVVYDSGKAFENLLHNVANASAVATVGAGAAVKGLGGAVTKTQLAKNVGSNAIRSMGAKISSAAMFLNGFVVFYAAIISISGFIILAIGYVLPLAIALTMWGQITPLWSCVGSALGSIMIAAFMPILAYAAIDKAFIQPAKVAQHYTEQIVDQLTSGNGQASQMSQTASAEIKAAQAECAARQKVDVMVNCLDPDKSGIAEKVFRGILGGLSSGVNVLVKVFADAMAGIAGIIIQIVLSIFYFAAAIAFILGASQFLTTILGGAAQYAGATIKGK</sequence>
<feature type="transmembrane region" description="Helical" evidence="1">
    <location>
        <begin position="82"/>
        <end position="104"/>
    </location>
</feature>
<feature type="signal peptide" evidence="2">
    <location>
        <begin position="1"/>
        <end position="18"/>
    </location>
</feature>
<dbReference type="Proteomes" id="UP000192582">
    <property type="component" value="Unassembled WGS sequence"/>
</dbReference>
<gene>
    <name evidence="3" type="ORF">SAMN00790413_04010</name>
</gene>
<feature type="transmembrane region" description="Helical" evidence="1">
    <location>
        <begin position="195"/>
        <end position="219"/>
    </location>
</feature>
<dbReference type="AlphaFoldDB" id="A0A1W1UA69"/>
<feature type="chain" id="PRO_5013094148" description="TrbL/VirB6 plasmid conjugal transfer protein" evidence="2">
    <location>
        <begin position="19"/>
        <end position="399"/>
    </location>
</feature>
<protein>
    <recommendedName>
        <fullName evidence="5">TrbL/VirB6 plasmid conjugal transfer protein</fullName>
    </recommendedName>
</protein>
<keyword evidence="1" id="KW-1133">Transmembrane helix</keyword>
<reference evidence="3 4" key="1">
    <citation type="submission" date="2017-04" db="EMBL/GenBank/DDBJ databases">
        <authorList>
            <person name="Afonso C.L."/>
            <person name="Miller P.J."/>
            <person name="Scott M.A."/>
            <person name="Spackman E."/>
            <person name="Goraichik I."/>
            <person name="Dimitrov K.M."/>
            <person name="Suarez D.L."/>
            <person name="Swayne D.E."/>
        </authorList>
    </citation>
    <scope>NUCLEOTIDE SEQUENCE [LARGE SCALE GENOMIC DNA]</scope>
    <source>
        <strain evidence="3 4">KR-140</strain>
    </source>
</reference>
<keyword evidence="1" id="KW-0472">Membrane</keyword>
<keyword evidence="1" id="KW-0812">Transmembrane</keyword>